<dbReference type="GO" id="GO:0004047">
    <property type="term" value="F:aminomethyltransferase activity"/>
    <property type="evidence" value="ECO:0007669"/>
    <property type="project" value="UniProtKB-EC"/>
</dbReference>
<organism evidence="10 11">
    <name type="scientific">Alicyclobacillus dauci</name>
    <dbReference type="NCBI Taxonomy" id="1475485"/>
    <lineage>
        <taxon>Bacteria</taxon>
        <taxon>Bacillati</taxon>
        <taxon>Bacillota</taxon>
        <taxon>Bacilli</taxon>
        <taxon>Bacillales</taxon>
        <taxon>Alicyclobacillaceae</taxon>
        <taxon>Alicyclobacillus</taxon>
    </lineage>
</organism>
<dbReference type="InterPro" id="IPR022903">
    <property type="entry name" value="GcvT_bac"/>
</dbReference>
<dbReference type="Gene3D" id="2.40.30.110">
    <property type="entry name" value="Aminomethyltransferase beta-barrel domains"/>
    <property type="match status" value="1"/>
</dbReference>
<evidence type="ECO:0000313" key="10">
    <source>
        <dbReference type="EMBL" id="WAH38989.1"/>
    </source>
</evidence>
<evidence type="ECO:0000313" key="11">
    <source>
        <dbReference type="Proteomes" id="UP001164803"/>
    </source>
</evidence>
<evidence type="ECO:0000256" key="6">
    <source>
        <dbReference type="ARBA" id="ARBA00047665"/>
    </source>
</evidence>
<dbReference type="EMBL" id="CP104064">
    <property type="protein sequence ID" value="WAH38989.1"/>
    <property type="molecule type" value="Genomic_DNA"/>
</dbReference>
<sequence>MAPKRTPLYHQHLAAKAKVIDFHGWEMPVQYQSIVQEHHAVRTNVGLFDVSHMGEFLVEGQEAEALVQFIVTNDVARLREGGALYTLMTDENGGTVDDLLVYKLAADRFLLVVNAGNIDSDFEWVKEHANDFDVSVSDISEKVALLAVQGPNAERVLQPLTDDPLGELKPFSFYVGEVLEKKAIISRTGYTGEDGFELYVQADDAPLLFESLLKSGAVPCGLGARDTLRLEAKLALYGNELSRGVTPYEAGLGMFVKLDKGPFVGRDALYKQKEQGVANKLVGIQMDDRSIPRSGYDVIVEGNVVGRVTSGTMSPTLSVAIGLARIDVQFAQVGQTIEIDIRGRRHPAHVVPTPFYKRNQA</sequence>
<dbReference type="HAMAP" id="MF_00259">
    <property type="entry name" value="GcvT"/>
    <property type="match status" value="1"/>
</dbReference>
<evidence type="ECO:0000256" key="4">
    <source>
        <dbReference type="ARBA" id="ARBA00022679"/>
    </source>
</evidence>
<evidence type="ECO:0000259" key="8">
    <source>
        <dbReference type="Pfam" id="PF01571"/>
    </source>
</evidence>
<dbReference type="InterPro" id="IPR027266">
    <property type="entry name" value="TrmE/GcvT-like"/>
</dbReference>
<dbReference type="PANTHER" id="PTHR43757">
    <property type="entry name" value="AMINOMETHYLTRANSFERASE"/>
    <property type="match status" value="1"/>
</dbReference>
<keyword evidence="11" id="KW-1185">Reference proteome</keyword>
<dbReference type="PIRSF" id="PIRSF006487">
    <property type="entry name" value="GcvT"/>
    <property type="match status" value="1"/>
</dbReference>
<dbReference type="PANTHER" id="PTHR43757:SF2">
    <property type="entry name" value="AMINOMETHYLTRANSFERASE, MITOCHONDRIAL"/>
    <property type="match status" value="1"/>
</dbReference>
<dbReference type="NCBIfam" id="NF001567">
    <property type="entry name" value="PRK00389.1"/>
    <property type="match status" value="1"/>
</dbReference>
<dbReference type="InterPro" id="IPR028896">
    <property type="entry name" value="GcvT/YgfZ/DmdA"/>
</dbReference>
<dbReference type="SUPFAM" id="SSF101790">
    <property type="entry name" value="Aminomethyltransferase beta-barrel domain"/>
    <property type="match status" value="1"/>
</dbReference>
<dbReference type="Proteomes" id="UP001164803">
    <property type="component" value="Chromosome"/>
</dbReference>
<evidence type="ECO:0000256" key="7">
    <source>
        <dbReference type="HAMAP-Rule" id="MF_00259"/>
    </source>
</evidence>
<comment type="similarity">
    <text evidence="1 7">Belongs to the GcvT family.</text>
</comment>
<dbReference type="InterPro" id="IPR006223">
    <property type="entry name" value="GcvT"/>
</dbReference>
<evidence type="ECO:0000256" key="5">
    <source>
        <dbReference type="ARBA" id="ARBA00031395"/>
    </source>
</evidence>
<evidence type="ECO:0000259" key="9">
    <source>
        <dbReference type="Pfam" id="PF08669"/>
    </source>
</evidence>
<name>A0ABY6Z7Y9_9BACL</name>
<dbReference type="InterPro" id="IPR029043">
    <property type="entry name" value="GcvT/YgfZ_C"/>
</dbReference>
<feature type="domain" description="GCVT N-terminal" evidence="8">
    <location>
        <begin position="8"/>
        <end position="260"/>
    </location>
</feature>
<dbReference type="EC" id="2.1.2.10" evidence="2 7"/>
<dbReference type="InterPro" id="IPR013977">
    <property type="entry name" value="GcvT_C"/>
</dbReference>
<keyword evidence="4 7" id="KW-0808">Transferase</keyword>
<protein>
    <recommendedName>
        <fullName evidence="2 7">Aminomethyltransferase</fullName>
        <ecNumber evidence="2 7">2.1.2.10</ecNumber>
    </recommendedName>
    <alternativeName>
        <fullName evidence="5 7">Glycine cleavage system T protein</fullName>
    </alternativeName>
</protein>
<dbReference type="Gene3D" id="4.10.1250.10">
    <property type="entry name" value="Aminomethyltransferase fragment"/>
    <property type="match status" value="1"/>
</dbReference>
<dbReference type="InterPro" id="IPR006222">
    <property type="entry name" value="GCVT_N"/>
</dbReference>
<comment type="catalytic activity">
    <reaction evidence="6 7">
        <text>N(6)-[(R)-S(8)-aminomethyldihydrolipoyl]-L-lysyl-[protein] + (6S)-5,6,7,8-tetrahydrofolate = N(6)-[(R)-dihydrolipoyl]-L-lysyl-[protein] + (6R)-5,10-methylene-5,6,7,8-tetrahydrofolate + NH4(+)</text>
        <dbReference type="Rhea" id="RHEA:16945"/>
        <dbReference type="Rhea" id="RHEA-COMP:10475"/>
        <dbReference type="Rhea" id="RHEA-COMP:10492"/>
        <dbReference type="ChEBI" id="CHEBI:15636"/>
        <dbReference type="ChEBI" id="CHEBI:28938"/>
        <dbReference type="ChEBI" id="CHEBI:57453"/>
        <dbReference type="ChEBI" id="CHEBI:83100"/>
        <dbReference type="ChEBI" id="CHEBI:83143"/>
        <dbReference type="EC" id="2.1.2.10"/>
    </reaction>
</comment>
<feature type="domain" description="Aminomethyltransferase C-terminal" evidence="9">
    <location>
        <begin position="280"/>
        <end position="357"/>
    </location>
</feature>
<gene>
    <name evidence="7 10" type="primary">gcvT</name>
    <name evidence="10" type="ORF">NZD86_11155</name>
</gene>
<dbReference type="Pfam" id="PF08669">
    <property type="entry name" value="GCV_T_C"/>
    <property type="match status" value="1"/>
</dbReference>
<dbReference type="RefSeq" id="WP_268046613.1">
    <property type="nucleotide sequence ID" value="NZ_CP104064.1"/>
</dbReference>
<reference evidence="10" key="1">
    <citation type="submission" date="2022-08" db="EMBL/GenBank/DDBJ databases">
        <title>Alicyclobacillus dauci DSM2870, complete genome.</title>
        <authorList>
            <person name="Wang Q."/>
            <person name="Cai R."/>
            <person name="Wang Z."/>
        </authorList>
    </citation>
    <scope>NUCLEOTIDE SEQUENCE</scope>
    <source>
        <strain evidence="10">DSM 28700</strain>
    </source>
</reference>
<comment type="subunit">
    <text evidence="7">The glycine cleavage system is composed of four proteins: P, T, L and H.</text>
</comment>
<proteinExistence type="inferred from homology"/>
<accession>A0ABY6Z7Y9</accession>
<comment type="function">
    <text evidence="7">The glycine cleavage system catalyzes the degradation of glycine.</text>
</comment>
<evidence type="ECO:0000256" key="2">
    <source>
        <dbReference type="ARBA" id="ARBA00012616"/>
    </source>
</evidence>
<dbReference type="SUPFAM" id="SSF103025">
    <property type="entry name" value="Folate-binding domain"/>
    <property type="match status" value="1"/>
</dbReference>
<dbReference type="NCBIfam" id="TIGR00528">
    <property type="entry name" value="gcvT"/>
    <property type="match status" value="1"/>
</dbReference>
<dbReference type="Pfam" id="PF01571">
    <property type="entry name" value="GCV_T"/>
    <property type="match status" value="1"/>
</dbReference>
<evidence type="ECO:0000256" key="3">
    <source>
        <dbReference type="ARBA" id="ARBA00022576"/>
    </source>
</evidence>
<dbReference type="Gene3D" id="3.30.70.1400">
    <property type="entry name" value="Aminomethyltransferase beta-barrel domains"/>
    <property type="match status" value="1"/>
</dbReference>
<evidence type="ECO:0000256" key="1">
    <source>
        <dbReference type="ARBA" id="ARBA00008609"/>
    </source>
</evidence>
<dbReference type="Gene3D" id="3.30.1360.120">
    <property type="entry name" value="Probable tRNA modification gtpase trme, domain 1"/>
    <property type="match status" value="1"/>
</dbReference>
<keyword evidence="3 7" id="KW-0032">Aminotransferase</keyword>